<keyword evidence="1" id="KW-0805">Transcription regulation</keyword>
<evidence type="ECO:0000313" key="6">
    <source>
        <dbReference type="EMBL" id="KMO78887.1"/>
    </source>
</evidence>
<keyword evidence="6" id="KW-0675">Receptor</keyword>
<dbReference type="Gene3D" id="2.60.120.10">
    <property type="entry name" value="Jelly Rolls"/>
    <property type="match status" value="1"/>
</dbReference>
<dbReference type="FunFam" id="1.10.10.10:FF:000019">
    <property type="entry name" value="Crp/Fnr family transcriptional regulator"/>
    <property type="match status" value="1"/>
</dbReference>
<dbReference type="PANTHER" id="PTHR24567:SF74">
    <property type="entry name" value="HTH-TYPE TRANSCRIPTIONAL REGULATOR ARCR"/>
    <property type="match status" value="1"/>
</dbReference>
<feature type="domain" description="HTH crp-type" evidence="5">
    <location>
        <begin position="166"/>
        <end position="239"/>
    </location>
</feature>
<dbReference type="PATRIC" id="fig|1800.3.peg.3136"/>
<proteinExistence type="predicted"/>
<evidence type="ECO:0000256" key="2">
    <source>
        <dbReference type="ARBA" id="ARBA00023125"/>
    </source>
</evidence>
<dbReference type="SUPFAM" id="SSF51206">
    <property type="entry name" value="cAMP-binding domain-like"/>
    <property type="match status" value="1"/>
</dbReference>
<dbReference type="SUPFAM" id="SSF46785">
    <property type="entry name" value="Winged helix' DNA-binding domain"/>
    <property type="match status" value="1"/>
</dbReference>
<dbReference type="Proteomes" id="UP000036176">
    <property type="component" value="Unassembled WGS sequence"/>
</dbReference>
<accession>A0A0J6WB25</accession>
<keyword evidence="3" id="KW-0804">Transcription</keyword>
<sequence length="259" mass="27850">MSSAQGPVAFAESRAGPARDSVTRIVSGAAIFEGCRPGDVIAAMQLFHPPVVLRRRDIVFTEGDPGDAIYLVVAGRIRLSRRTAGGRDCLTAVLGPSDVFGELAVFDPSPRTVTATATSNTILLAMDRVAMHTWMRERSELAELLLTALARRLQRTEENVAYLCSASIAVRLAVQLLTLADRFGAPKGRTIHVGHGLTQDDIGQLVGSSRETVGKILTDFRRRGWITVTGKHITITNAEDLGRMAGSPPWPPAARTVTV</sequence>
<evidence type="ECO:0000259" key="5">
    <source>
        <dbReference type="PROSITE" id="PS51063"/>
    </source>
</evidence>
<keyword evidence="2" id="KW-0238">DNA-binding</keyword>
<dbReference type="GO" id="GO:0003700">
    <property type="term" value="F:DNA-binding transcription factor activity"/>
    <property type="evidence" value="ECO:0007669"/>
    <property type="project" value="TreeGrafter"/>
</dbReference>
<keyword evidence="7" id="KW-1185">Reference proteome</keyword>
<organism evidence="6 7">
    <name type="scientific">Mycolicibacterium chubuense</name>
    <name type="common">Mycobacterium chubuense</name>
    <dbReference type="NCBI Taxonomy" id="1800"/>
    <lineage>
        <taxon>Bacteria</taxon>
        <taxon>Bacillati</taxon>
        <taxon>Actinomycetota</taxon>
        <taxon>Actinomycetes</taxon>
        <taxon>Mycobacteriales</taxon>
        <taxon>Mycobacteriaceae</taxon>
        <taxon>Mycolicibacterium</taxon>
    </lineage>
</organism>
<dbReference type="InterPro" id="IPR036390">
    <property type="entry name" value="WH_DNA-bd_sf"/>
</dbReference>
<evidence type="ECO:0000313" key="7">
    <source>
        <dbReference type="Proteomes" id="UP000036176"/>
    </source>
</evidence>
<dbReference type="GO" id="GO:0003677">
    <property type="term" value="F:DNA binding"/>
    <property type="evidence" value="ECO:0007669"/>
    <property type="project" value="UniProtKB-KW"/>
</dbReference>
<feature type="domain" description="Cyclic nucleotide-binding" evidence="4">
    <location>
        <begin position="31"/>
        <end position="152"/>
    </location>
</feature>
<dbReference type="SMART" id="SM00100">
    <property type="entry name" value="cNMP"/>
    <property type="match status" value="1"/>
</dbReference>
<dbReference type="PROSITE" id="PS51063">
    <property type="entry name" value="HTH_CRP_2"/>
    <property type="match status" value="1"/>
</dbReference>
<reference evidence="6 7" key="1">
    <citation type="journal article" date="2015" name="Genome Biol. Evol.">
        <title>Characterization of Three Mycobacterium spp. with Potential Use in Bioremediation by Genome Sequencing and Comparative Genomics.</title>
        <authorList>
            <person name="Das S."/>
            <person name="Pettersson B.M."/>
            <person name="Behra P.R."/>
            <person name="Ramesh M."/>
            <person name="Dasgupta S."/>
            <person name="Bhattacharya A."/>
            <person name="Kirsebom L.A."/>
        </authorList>
    </citation>
    <scope>NUCLEOTIDE SEQUENCE [LARGE SCALE GENOMIC DNA]</scope>
    <source>
        <strain evidence="6 7">DSM 44219</strain>
    </source>
</reference>
<evidence type="ECO:0000256" key="3">
    <source>
        <dbReference type="ARBA" id="ARBA00023163"/>
    </source>
</evidence>
<dbReference type="InterPro" id="IPR018490">
    <property type="entry name" value="cNMP-bd_dom_sf"/>
</dbReference>
<dbReference type="AlphaFoldDB" id="A0A0J6WB25"/>
<dbReference type="Gene3D" id="1.10.10.10">
    <property type="entry name" value="Winged helix-like DNA-binding domain superfamily/Winged helix DNA-binding domain"/>
    <property type="match status" value="1"/>
</dbReference>
<dbReference type="InterPro" id="IPR036388">
    <property type="entry name" value="WH-like_DNA-bd_sf"/>
</dbReference>
<dbReference type="InterPro" id="IPR000595">
    <property type="entry name" value="cNMP-bd_dom"/>
</dbReference>
<dbReference type="PANTHER" id="PTHR24567">
    <property type="entry name" value="CRP FAMILY TRANSCRIPTIONAL REGULATORY PROTEIN"/>
    <property type="match status" value="1"/>
</dbReference>
<dbReference type="GO" id="GO:0005829">
    <property type="term" value="C:cytosol"/>
    <property type="evidence" value="ECO:0007669"/>
    <property type="project" value="TreeGrafter"/>
</dbReference>
<gene>
    <name evidence="6" type="primary">crp_4</name>
    <name evidence="6" type="ORF">MCHUDSM44219_03125</name>
</gene>
<protein>
    <submittedName>
        <fullName evidence="6">cAMP receptor protein</fullName>
    </submittedName>
</protein>
<dbReference type="InterPro" id="IPR014710">
    <property type="entry name" value="RmlC-like_jellyroll"/>
</dbReference>
<dbReference type="SMART" id="SM00419">
    <property type="entry name" value="HTH_CRP"/>
    <property type="match status" value="1"/>
</dbReference>
<comment type="caution">
    <text evidence="6">The sequence shown here is derived from an EMBL/GenBank/DDBJ whole genome shotgun (WGS) entry which is preliminary data.</text>
</comment>
<dbReference type="CDD" id="cd00092">
    <property type="entry name" value="HTH_CRP"/>
    <property type="match status" value="1"/>
</dbReference>
<evidence type="ECO:0000259" key="4">
    <source>
        <dbReference type="PROSITE" id="PS50042"/>
    </source>
</evidence>
<dbReference type="Pfam" id="PF00027">
    <property type="entry name" value="cNMP_binding"/>
    <property type="match status" value="1"/>
</dbReference>
<dbReference type="InterPro" id="IPR012318">
    <property type="entry name" value="HTH_CRP"/>
</dbReference>
<dbReference type="PROSITE" id="PS50042">
    <property type="entry name" value="CNMP_BINDING_3"/>
    <property type="match status" value="1"/>
</dbReference>
<name>A0A0J6WB25_MYCCU</name>
<dbReference type="EMBL" id="JYNX01000037">
    <property type="protein sequence ID" value="KMO78887.1"/>
    <property type="molecule type" value="Genomic_DNA"/>
</dbReference>
<evidence type="ECO:0000256" key="1">
    <source>
        <dbReference type="ARBA" id="ARBA00023015"/>
    </source>
</evidence>
<dbReference type="InterPro" id="IPR050397">
    <property type="entry name" value="Env_Response_Regulators"/>
</dbReference>
<dbReference type="CDD" id="cd00038">
    <property type="entry name" value="CAP_ED"/>
    <property type="match status" value="1"/>
</dbReference>
<dbReference type="Pfam" id="PF13545">
    <property type="entry name" value="HTH_Crp_2"/>
    <property type="match status" value="1"/>
</dbReference>